<comment type="caution">
    <text evidence="1">The sequence shown here is derived from an EMBL/GenBank/DDBJ whole genome shotgun (WGS) entry which is preliminary data.</text>
</comment>
<dbReference type="Proteomes" id="UP000198900">
    <property type="component" value="Unassembled WGS sequence"/>
</dbReference>
<reference evidence="1" key="1">
    <citation type="submission" date="2016-10" db="EMBL/GenBank/DDBJ databases">
        <authorList>
            <person name="Varghese N."/>
            <person name="Submissions S."/>
        </authorList>
    </citation>
    <scope>NUCLEOTIDE SEQUENCE [LARGE SCALE GENOMIC DNA]</scope>
    <source>
        <strain evidence="1">YR281</strain>
    </source>
</reference>
<name>A0A7Z7BCC1_9BURK</name>
<organism evidence="1 2">
    <name type="scientific">Paraburkholderia steynii</name>
    <dbReference type="NCBI Taxonomy" id="1245441"/>
    <lineage>
        <taxon>Bacteria</taxon>
        <taxon>Pseudomonadati</taxon>
        <taxon>Pseudomonadota</taxon>
        <taxon>Betaproteobacteria</taxon>
        <taxon>Burkholderiales</taxon>
        <taxon>Burkholderiaceae</taxon>
        <taxon>Paraburkholderia</taxon>
    </lineage>
</organism>
<evidence type="ECO:0000313" key="1">
    <source>
        <dbReference type="EMBL" id="SDI70607.1"/>
    </source>
</evidence>
<evidence type="ECO:0008006" key="3">
    <source>
        <dbReference type="Google" id="ProtNLM"/>
    </source>
</evidence>
<dbReference type="AlphaFoldDB" id="A0A7Z7BCC1"/>
<protein>
    <recommendedName>
        <fullName evidence="3">Resolvase HTH domain-containing protein</fullName>
    </recommendedName>
</protein>
<gene>
    <name evidence="1" type="ORF">SAMN04487926_12256</name>
</gene>
<keyword evidence="2" id="KW-1185">Reference proteome</keyword>
<sequence length="62" mass="6800">MQRRGVAIAKTEGKYKGRARSHNYAAIKAWRSEYGASIRETAEKFGVGTATVKRACADHTDA</sequence>
<dbReference type="EMBL" id="FNDI01000022">
    <property type="protein sequence ID" value="SDI70607.1"/>
    <property type="molecule type" value="Genomic_DNA"/>
</dbReference>
<proteinExistence type="predicted"/>
<evidence type="ECO:0000313" key="2">
    <source>
        <dbReference type="Proteomes" id="UP000198900"/>
    </source>
</evidence>
<accession>A0A7Z7BCC1</accession>